<dbReference type="RefSeq" id="WP_316434316.1">
    <property type="nucleotide sequence ID" value="NZ_CP053586.1"/>
</dbReference>
<proteinExistence type="predicted"/>
<dbReference type="AlphaFoldDB" id="A0AA97AQ31"/>
<name>A0AA97AQ31_9CYAN</name>
<protein>
    <submittedName>
        <fullName evidence="1">Uncharacterized protein</fullName>
    </submittedName>
</protein>
<accession>A0AA97AQ31</accession>
<gene>
    <name evidence="1" type="ORF">HJG54_07840</name>
</gene>
<dbReference type="EMBL" id="CP053586">
    <property type="protein sequence ID" value="WNZ22773.1"/>
    <property type="molecule type" value="Genomic_DNA"/>
</dbReference>
<organism evidence="1">
    <name type="scientific">Leptolyngbya sp. NK1-12</name>
    <dbReference type="NCBI Taxonomy" id="2547451"/>
    <lineage>
        <taxon>Bacteria</taxon>
        <taxon>Bacillati</taxon>
        <taxon>Cyanobacteriota</taxon>
        <taxon>Cyanophyceae</taxon>
        <taxon>Leptolyngbyales</taxon>
        <taxon>Leptolyngbyaceae</taxon>
        <taxon>Leptolyngbya group</taxon>
        <taxon>Leptolyngbya</taxon>
    </lineage>
</organism>
<evidence type="ECO:0000313" key="1">
    <source>
        <dbReference type="EMBL" id="WNZ22773.1"/>
    </source>
</evidence>
<sequence>MTYPLPVPTTIDSEIGPDACWHDRVQIALAIADEALLKSLLIDCTPPLVQAHRLAGVRSTIGVPVAADRVADGTIEFEEVHCVLAESLDQLEQGVAEYTRRNGNERGYLDLTHYETETQILGQSMSMTHAISLLSHAGYGASQVKHILNLPYDAWYKSWWYLADEWGEFTIPFLRLLRTRRYTDGTYTLQYKDFFAQEQPRCFKSRSQQVLVEIMPEQHQFSATLAKLNSARQQTGITQALVICDRISDLEARGFISQGISLYAAQEIALPVRAKCDRCATQDCPMRGKPDSPVLLCQRFCLNPE</sequence>
<reference evidence="1" key="1">
    <citation type="submission" date="2020-05" db="EMBL/GenBank/DDBJ databases">
        <authorList>
            <person name="Zhu T."/>
            <person name="Keshari N."/>
            <person name="Lu X."/>
        </authorList>
    </citation>
    <scope>NUCLEOTIDE SEQUENCE</scope>
    <source>
        <strain evidence="1">NK1-12</strain>
    </source>
</reference>